<dbReference type="KEGG" id="samb:SAM23877_p096"/>
<geneLocation type="plasmid" evidence="1 2">
    <name>pSAM1</name>
</geneLocation>
<organism evidence="1 2">
    <name type="scientific">Streptomyces ambofaciens (strain ATCC 23877 / 3486 / DSM 40053 / JCM 4204 / NBRC 12836 / NRRL B-2516)</name>
    <dbReference type="NCBI Taxonomy" id="278992"/>
    <lineage>
        <taxon>Bacteria</taxon>
        <taxon>Bacillati</taxon>
        <taxon>Actinomycetota</taxon>
        <taxon>Actinomycetes</taxon>
        <taxon>Kitasatosporales</taxon>
        <taxon>Streptomycetaceae</taxon>
        <taxon>Streptomyces</taxon>
    </lineage>
</organism>
<sequence>MRTLHERMAGSLLDQMLYSPSAAQALAQTRQDLRGDRIPAAYRDRIGQTLRRAAYWPPVQAAAFLRVHTGLMSGEFAVSLLEVGEIPLADAARETNAERLKRLHPAFSARLNADQAGADADGELCWTQPIRAQRSTGSAPTQTDDGRSRAEIGPCEIPPGCVPLEVGATLPSRTLLHLIKHGGVARWPYESTVVALLWNAQSGGAA</sequence>
<evidence type="ECO:0000313" key="1">
    <source>
        <dbReference type="EMBL" id="AKZ60805.1"/>
    </source>
</evidence>
<evidence type="ECO:0000313" key="2">
    <source>
        <dbReference type="Proteomes" id="UP000061018"/>
    </source>
</evidence>
<accession>A0A0K2B5X5</accession>
<keyword evidence="1" id="KW-0614">Plasmid</keyword>
<dbReference type="AlphaFoldDB" id="A0A0K2B5X5"/>
<proteinExistence type="predicted"/>
<name>A0A0K2B5X5_STRA7</name>
<dbReference type="RefSeq" id="WP_159042069.1">
    <property type="nucleotide sequence ID" value="NZ_CP012383.1"/>
</dbReference>
<dbReference type="EMBL" id="CP012383">
    <property type="protein sequence ID" value="AKZ60805.1"/>
    <property type="molecule type" value="Genomic_DNA"/>
</dbReference>
<gene>
    <name evidence="1" type="ORF">SAM23877_p096</name>
</gene>
<dbReference type="Proteomes" id="UP000061018">
    <property type="component" value="Plasmid pSAM1"/>
</dbReference>
<reference evidence="2" key="1">
    <citation type="journal article" date="2015" name="J. Biotechnol.">
        <title>Complete genome sequence of Streptomyces ambofaciens ATCC 23877, the spiramycin producer.</title>
        <authorList>
            <person name="Thibessard A."/>
            <person name="Haas D."/>
            <person name="Gerbaud C."/>
            <person name="Aigle B."/>
            <person name="Lautru S."/>
            <person name="Pernodet J.L."/>
            <person name="Leblond P."/>
        </authorList>
    </citation>
    <scope>NUCLEOTIDE SEQUENCE [LARGE SCALE GENOMIC DNA]</scope>
    <source>
        <strain evidence="2">ATCC 23877 / 3486 / DSM 40053 / JCM 4204 / NBRC 12836 / NRRL B-2516</strain>
        <plasmid evidence="2">pSAM1</plasmid>
    </source>
</reference>
<protein>
    <submittedName>
        <fullName evidence="1">Uncharacterized protein</fullName>
    </submittedName>
</protein>